<dbReference type="Proteomes" id="UP000464318">
    <property type="component" value="Chromosome"/>
</dbReference>
<dbReference type="PROSITE" id="PS51257">
    <property type="entry name" value="PROKAR_LIPOPROTEIN"/>
    <property type="match status" value="1"/>
</dbReference>
<dbReference type="InterPro" id="IPR046863">
    <property type="entry name" value="MbnP-like_dom"/>
</dbReference>
<protein>
    <recommendedName>
        <fullName evidence="1">Copper-binding protein MbnP-like domain-containing protein</fullName>
    </recommendedName>
</protein>
<gene>
    <name evidence="2" type="ORF">DBX24_00445</name>
</gene>
<evidence type="ECO:0000313" key="2">
    <source>
        <dbReference type="EMBL" id="QHN64466.1"/>
    </source>
</evidence>
<dbReference type="EMBL" id="CP029149">
    <property type="protein sequence ID" value="QHN64466.1"/>
    <property type="molecule type" value="Genomic_DNA"/>
</dbReference>
<dbReference type="OrthoDB" id="1422031at2"/>
<dbReference type="RefSeq" id="WP_160223621.1">
    <property type="nucleotide sequence ID" value="NZ_CP029149.1"/>
</dbReference>
<dbReference type="Pfam" id="PF20243">
    <property type="entry name" value="MbnP"/>
    <property type="match status" value="1"/>
</dbReference>
<dbReference type="AlphaFoldDB" id="A0A6P1QQM0"/>
<organism evidence="2 3">
    <name type="scientific">Bergeyella cardium</name>
    <dbReference type="NCBI Taxonomy" id="1585976"/>
    <lineage>
        <taxon>Bacteria</taxon>
        <taxon>Pseudomonadati</taxon>
        <taxon>Bacteroidota</taxon>
        <taxon>Flavobacteriia</taxon>
        <taxon>Flavobacteriales</taxon>
        <taxon>Weeksellaceae</taxon>
        <taxon>Bergeyella</taxon>
    </lineage>
</organism>
<accession>A0A6P1QQM0</accession>
<dbReference type="KEGG" id="bcad:DBX24_00445"/>
<proteinExistence type="predicted"/>
<evidence type="ECO:0000313" key="3">
    <source>
        <dbReference type="Proteomes" id="UP000464318"/>
    </source>
</evidence>
<keyword evidence="3" id="KW-1185">Reference proteome</keyword>
<reference evidence="2 3" key="1">
    <citation type="submission" date="2018-04" db="EMBL/GenBank/DDBJ databases">
        <title>Characteristic and Complete Genome Sequencing of A Novel Member of Infective Endocarditis Causative Bacteria: Bergeyella cardium QL-PH.</title>
        <authorList>
            <person name="Pan H."/>
            <person name="Sun E."/>
            <person name="Zhang Y."/>
        </authorList>
    </citation>
    <scope>NUCLEOTIDE SEQUENCE [LARGE SCALE GENOMIC DNA]</scope>
    <source>
        <strain evidence="2 3">HPQL</strain>
    </source>
</reference>
<name>A0A6P1QQM0_9FLAO</name>
<feature type="domain" description="Copper-binding protein MbnP-like" evidence="1">
    <location>
        <begin position="37"/>
        <end position="242"/>
    </location>
</feature>
<sequence length="291" mass="31777">MTDFKKILLGAFVATTLVACGGSNNDDSPAPPQQSSNNVTLKFNNVMGSTPLALGTEYTSNNQKIKFTEVKYVISDIYLVKSDGTKVPYNVDNLDKGATVVNLAKSETLSYVLEGIELGEYNKIILGFGVKSSLNTLDQQKFPNFYAAAGANDTKMHWEWGNGYRFTKLEGTYGDENKPLSIHTGSTVKGTRDDPRTYVPGVDAFRDVTLELPSKMNVTPKSSPTITINADWDKLLNGKTKITLSGKIPTIHHTQSMIPVVNNLAGEGRNLDGSYVDANYMGMFSVSKVEH</sequence>
<evidence type="ECO:0000259" key="1">
    <source>
        <dbReference type="Pfam" id="PF20243"/>
    </source>
</evidence>